<sequence>MLGFSEHQILVLSPEFITPENRGGALGSQFSMERRRTSYLIFQRSCFVHTESLKPSRASCSSTTQNARRFPNRPFLLSVQDIVYYQYKILFRIYESIVHRERKVSRKSVCEGLISNGSNFFSEKSIY</sequence>
<evidence type="ECO:0000313" key="1">
    <source>
        <dbReference type="EMBL" id="CCI46825.1"/>
    </source>
</evidence>
<reference evidence="1 2" key="1">
    <citation type="submission" date="2012-05" db="EMBL/GenBank/DDBJ databases">
        <title>Recombination and specialization in a pathogen metapopulation.</title>
        <authorList>
            <person name="Gardiner A."/>
            <person name="Kemen E."/>
            <person name="Schultz-Larsen T."/>
            <person name="MacLean D."/>
            <person name="Van Oosterhout C."/>
            <person name="Jones J.D.G."/>
        </authorList>
    </citation>
    <scope>NUCLEOTIDE SEQUENCE [LARGE SCALE GENOMIC DNA]</scope>
    <source>
        <strain evidence="1 2">Ac Nc2</strain>
    </source>
</reference>
<organism evidence="1 2">
    <name type="scientific">Albugo candida</name>
    <dbReference type="NCBI Taxonomy" id="65357"/>
    <lineage>
        <taxon>Eukaryota</taxon>
        <taxon>Sar</taxon>
        <taxon>Stramenopiles</taxon>
        <taxon>Oomycota</taxon>
        <taxon>Peronosporomycetes</taxon>
        <taxon>Albuginales</taxon>
        <taxon>Albuginaceae</taxon>
        <taxon>Albugo</taxon>
    </lineage>
</organism>
<name>A0A024GJ72_9STRA</name>
<comment type="caution">
    <text evidence="1">The sequence shown here is derived from an EMBL/GenBank/DDBJ whole genome shotgun (WGS) entry which is preliminary data.</text>
</comment>
<proteinExistence type="predicted"/>
<dbReference type="EMBL" id="CAIX01000142">
    <property type="protein sequence ID" value="CCI46825.1"/>
    <property type="molecule type" value="Genomic_DNA"/>
</dbReference>
<dbReference type="AlphaFoldDB" id="A0A024GJ72"/>
<accession>A0A024GJ72</accession>
<dbReference type="InParanoid" id="A0A024GJ72"/>
<keyword evidence="2" id="KW-1185">Reference proteome</keyword>
<dbReference type="Proteomes" id="UP000053237">
    <property type="component" value="Unassembled WGS sequence"/>
</dbReference>
<gene>
    <name evidence="1" type="ORF">BN9_077800</name>
</gene>
<evidence type="ECO:0000313" key="2">
    <source>
        <dbReference type="Proteomes" id="UP000053237"/>
    </source>
</evidence>
<protein>
    <submittedName>
        <fullName evidence="1">Uncharacterized protein</fullName>
    </submittedName>
</protein>